<evidence type="ECO:0000313" key="3">
    <source>
        <dbReference type="Proteomes" id="UP000564885"/>
    </source>
</evidence>
<keyword evidence="3" id="KW-1185">Reference proteome</keyword>
<dbReference type="EMBL" id="JABEPP010000002">
    <property type="protein sequence ID" value="NNM72162.1"/>
    <property type="molecule type" value="Genomic_DNA"/>
</dbReference>
<gene>
    <name evidence="2" type="ORF">HJG44_07100</name>
</gene>
<proteinExistence type="predicted"/>
<sequence length="80" mass="8603">MRRLKLAPAGDFGLGEAKRGPVTLGVAGLITTFAVHATLIASRAIAWWVVTARIEADLARERSEVPPSGSPRRAVWARLL</sequence>
<dbReference type="AlphaFoldDB" id="A0A849HYH6"/>
<dbReference type="Proteomes" id="UP000564885">
    <property type="component" value="Unassembled WGS sequence"/>
</dbReference>
<reference evidence="2 3" key="1">
    <citation type="submission" date="2020-04" db="EMBL/GenBank/DDBJ databases">
        <title>Enterovirga sp. isolate from soil.</title>
        <authorList>
            <person name="Chea S."/>
            <person name="Kim D.-U."/>
        </authorList>
    </citation>
    <scope>NUCLEOTIDE SEQUENCE [LARGE SCALE GENOMIC DNA]</scope>
    <source>
        <strain evidence="2 3">DB1703</strain>
    </source>
</reference>
<accession>A0A849HYH6</accession>
<keyword evidence="1" id="KW-0472">Membrane</keyword>
<feature type="transmembrane region" description="Helical" evidence="1">
    <location>
        <begin position="21"/>
        <end position="50"/>
    </location>
</feature>
<organism evidence="2 3">
    <name type="scientific">Enterovirga aerilata</name>
    <dbReference type="NCBI Taxonomy" id="2730920"/>
    <lineage>
        <taxon>Bacteria</taxon>
        <taxon>Pseudomonadati</taxon>
        <taxon>Pseudomonadota</taxon>
        <taxon>Alphaproteobacteria</taxon>
        <taxon>Hyphomicrobiales</taxon>
        <taxon>Methylobacteriaceae</taxon>
        <taxon>Enterovirga</taxon>
    </lineage>
</organism>
<keyword evidence="1" id="KW-0812">Transmembrane</keyword>
<comment type="caution">
    <text evidence="2">The sequence shown here is derived from an EMBL/GenBank/DDBJ whole genome shotgun (WGS) entry which is preliminary data.</text>
</comment>
<protein>
    <submittedName>
        <fullName evidence="2">Uncharacterized protein</fullName>
    </submittedName>
</protein>
<keyword evidence="1" id="KW-1133">Transmembrane helix</keyword>
<evidence type="ECO:0000256" key="1">
    <source>
        <dbReference type="SAM" id="Phobius"/>
    </source>
</evidence>
<dbReference type="RefSeq" id="WP_171217658.1">
    <property type="nucleotide sequence ID" value="NZ_JABEPP010000002.1"/>
</dbReference>
<evidence type="ECO:0000313" key="2">
    <source>
        <dbReference type="EMBL" id="NNM72162.1"/>
    </source>
</evidence>
<name>A0A849HYH6_9HYPH</name>